<evidence type="ECO:0000313" key="2">
    <source>
        <dbReference type="Proteomes" id="UP000325141"/>
    </source>
</evidence>
<dbReference type="AlphaFoldDB" id="A0A5M6CKD4"/>
<dbReference type="RefSeq" id="WP_150011520.1">
    <property type="nucleotide sequence ID" value="NZ_VWSG01000004.1"/>
</dbReference>
<gene>
    <name evidence="1" type="ORF">F0460_06700</name>
</gene>
<name>A0A5M6CKD4_9FLAO</name>
<accession>A0A5M6CKD4</accession>
<proteinExistence type="predicted"/>
<dbReference type="Proteomes" id="UP000325141">
    <property type="component" value="Unassembled WGS sequence"/>
</dbReference>
<dbReference type="EMBL" id="VWSG01000004">
    <property type="protein sequence ID" value="KAA5535466.1"/>
    <property type="molecule type" value="Genomic_DNA"/>
</dbReference>
<reference evidence="1 2" key="1">
    <citation type="submission" date="2019-09" db="EMBL/GenBank/DDBJ databases">
        <title>Genome sequence and assembly of Flavobacterium sp.</title>
        <authorList>
            <person name="Chhetri G."/>
        </authorList>
    </citation>
    <scope>NUCLEOTIDE SEQUENCE [LARGE SCALE GENOMIC DNA]</scope>
    <source>
        <strain evidence="1 2">SNL9</strain>
    </source>
</reference>
<evidence type="ECO:0000313" key="1">
    <source>
        <dbReference type="EMBL" id="KAA5535466.1"/>
    </source>
</evidence>
<sequence length="154" mass="17925">MRIFTFLFLIFCLISCKDQQLQTATFDEIIHYKLDTLAVNEMDISDILSGEAIQNISDTLIIDQFTEFGFVRSEVDKSDYIKLHKVLTSNQNTIDNTKCLPIYRDFLILKKKNKIVGIFKICFECSQLNYLDASTNEKRLMTDENSLVLDKLFQ</sequence>
<keyword evidence="2" id="KW-1185">Reference proteome</keyword>
<comment type="caution">
    <text evidence="1">The sequence shown here is derived from an EMBL/GenBank/DDBJ whole genome shotgun (WGS) entry which is preliminary data.</text>
</comment>
<protein>
    <submittedName>
        <fullName evidence="1">Uncharacterized protein</fullName>
    </submittedName>
</protein>
<organism evidence="1 2">
    <name type="scientific">Paenimyroides baculatum</name>
    <dbReference type="NCBI Taxonomy" id="2608000"/>
    <lineage>
        <taxon>Bacteria</taxon>
        <taxon>Pseudomonadati</taxon>
        <taxon>Bacteroidota</taxon>
        <taxon>Flavobacteriia</taxon>
        <taxon>Flavobacteriales</taxon>
        <taxon>Flavobacteriaceae</taxon>
        <taxon>Paenimyroides</taxon>
    </lineage>
</organism>